<sequence>MQLDWKLKNKLFVGVICFSAQHCKHSFQVHMHLTLLSFQSTGRL</sequence>
<dbReference type="EMBL" id="GBXM01100409">
    <property type="protein sequence ID" value="JAH08168.1"/>
    <property type="molecule type" value="Transcribed_RNA"/>
</dbReference>
<dbReference type="AlphaFoldDB" id="A0A0E9PWA9"/>
<accession>A0A0E9PWA9</accession>
<reference evidence="1" key="1">
    <citation type="submission" date="2014-11" db="EMBL/GenBank/DDBJ databases">
        <authorList>
            <person name="Amaro Gonzalez C."/>
        </authorList>
    </citation>
    <scope>NUCLEOTIDE SEQUENCE</scope>
</reference>
<protein>
    <submittedName>
        <fullName evidence="1">Uncharacterized protein</fullName>
    </submittedName>
</protein>
<proteinExistence type="predicted"/>
<name>A0A0E9PWA9_ANGAN</name>
<organism evidence="1">
    <name type="scientific">Anguilla anguilla</name>
    <name type="common">European freshwater eel</name>
    <name type="synonym">Muraena anguilla</name>
    <dbReference type="NCBI Taxonomy" id="7936"/>
    <lineage>
        <taxon>Eukaryota</taxon>
        <taxon>Metazoa</taxon>
        <taxon>Chordata</taxon>
        <taxon>Craniata</taxon>
        <taxon>Vertebrata</taxon>
        <taxon>Euteleostomi</taxon>
        <taxon>Actinopterygii</taxon>
        <taxon>Neopterygii</taxon>
        <taxon>Teleostei</taxon>
        <taxon>Anguilliformes</taxon>
        <taxon>Anguillidae</taxon>
        <taxon>Anguilla</taxon>
    </lineage>
</organism>
<reference evidence="1" key="2">
    <citation type="journal article" date="2015" name="Fish Shellfish Immunol.">
        <title>Early steps in the European eel (Anguilla anguilla)-Vibrio vulnificus interaction in the gills: Role of the RtxA13 toxin.</title>
        <authorList>
            <person name="Callol A."/>
            <person name="Pajuelo D."/>
            <person name="Ebbesson L."/>
            <person name="Teles M."/>
            <person name="MacKenzie S."/>
            <person name="Amaro C."/>
        </authorList>
    </citation>
    <scope>NUCLEOTIDE SEQUENCE</scope>
</reference>
<evidence type="ECO:0000313" key="1">
    <source>
        <dbReference type="EMBL" id="JAH08168.1"/>
    </source>
</evidence>